<dbReference type="InterPro" id="IPR039535">
    <property type="entry name" value="ASST-like"/>
</dbReference>
<organism evidence="1 2">
    <name type="scientific">Rhodotorula graminis (strain WP1)</name>
    <dbReference type="NCBI Taxonomy" id="578459"/>
    <lineage>
        <taxon>Eukaryota</taxon>
        <taxon>Fungi</taxon>
        <taxon>Dikarya</taxon>
        <taxon>Basidiomycota</taxon>
        <taxon>Pucciniomycotina</taxon>
        <taxon>Microbotryomycetes</taxon>
        <taxon>Sporidiobolales</taxon>
        <taxon>Sporidiobolaceae</taxon>
        <taxon>Rhodotorula</taxon>
    </lineage>
</organism>
<evidence type="ECO:0000313" key="2">
    <source>
        <dbReference type="Proteomes" id="UP000053890"/>
    </source>
</evidence>
<dbReference type="GeneID" id="28973638"/>
<sequence>MGPKGSVLNVGKHTYQGQPVIAYYTGTEEHPGFGRGVYKLYDQSYQHIATVEAGGELTNLTDPHDFQITPDDTAVIETWIPREMDLSPLGGPVKGGFAFDCVIQEVDIATGELLFQWRSMDHIPLTETLYELLEPAGTKSQPFDAHHLNAVFKDESGNFLISLRGPSTVYYISRETGEILWRLGGSKTSFKMGDNTDFHFQHHSRLHGSGASSPFTVTLFSNGANQFRQTADQARAVILKVDTDKMQVELEKEYLPSFKMPCPSEGSMQILDNGNVVVGWGIRPQFSEFTEDGKLVHDVQFGQIDGRSDLDHSYRVYKASWTGRPLTPPSMVLDEHSSAMAYVSWNGATDVASYRLYAGPSPDTLLPAASPLSPSSSEPENDKQALDATYVAKSSFETRIDLPHDPEARFVAVVAHDKHGR</sequence>
<dbReference type="AlphaFoldDB" id="A0A194S851"/>
<dbReference type="InterPro" id="IPR053143">
    <property type="entry name" value="Arylsulfate_ST"/>
</dbReference>
<dbReference type="OrthoDB" id="5427350at2759"/>
<name>A0A194S851_RHOGW</name>
<keyword evidence="2" id="KW-1185">Reference proteome</keyword>
<dbReference type="RefSeq" id="XP_018272957.1">
    <property type="nucleotide sequence ID" value="XM_018413189.1"/>
</dbReference>
<gene>
    <name evidence="1" type="ORF">RHOBADRAFT_34360</name>
</gene>
<evidence type="ECO:0008006" key="3">
    <source>
        <dbReference type="Google" id="ProtNLM"/>
    </source>
</evidence>
<proteinExistence type="predicted"/>
<dbReference type="Pfam" id="PF14269">
    <property type="entry name" value="Arylsulfotran_2"/>
    <property type="match status" value="1"/>
</dbReference>
<protein>
    <recommendedName>
        <fullName evidence="3">ASST-domain-containing protein</fullName>
    </recommendedName>
</protein>
<evidence type="ECO:0000313" key="1">
    <source>
        <dbReference type="EMBL" id="KPV76908.1"/>
    </source>
</evidence>
<dbReference type="PANTHER" id="PTHR35340">
    <property type="entry name" value="PQQ ENZYME REPEAT PROTEIN-RELATED"/>
    <property type="match status" value="1"/>
</dbReference>
<dbReference type="OMA" id="GRGSWYM"/>
<dbReference type="PANTHER" id="PTHR35340:SF5">
    <property type="entry name" value="ASST-DOMAIN-CONTAINING PROTEIN"/>
    <property type="match status" value="1"/>
</dbReference>
<dbReference type="EMBL" id="KQ474075">
    <property type="protein sequence ID" value="KPV76908.1"/>
    <property type="molecule type" value="Genomic_DNA"/>
</dbReference>
<accession>A0A194S851</accession>
<dbReference type="Proteomes" id="UP000053890">
    <property type="component" value="Unassembled WGS sequence"/>
</dbReference>
<dbReference type="STRING" id="578459.A0A194S851"/>
<reference evidence="1 2" key="1">
    <citation type="journal article" date="2015" name="Front. Microbiol.">
        <title>Genome sequence of the plant growth promoting endophytic yeast Rhodotorula graminis WP1.</title>
        <authorList>
            <person name="Firrincieli A."/>
            <person name="Otillar R."/>
            <person name="Salamov A."/>
            <person name="Schmutz J."/>
            <person name="Khan Z."/>
            <person name="Redman R.S."/>
            <person name="Fleck N.D."/>
            <person name="Lindquist E."/>
            <person name="Grigoriev I.V."/>
            <person name="Doty S.L."/>
        </authorList>
    </citation>
    <scope>NUCLEOTIDE SEQUENCE [LARGE SCALE GENOMIC DNA]</scope>
    <source>
        <strain evidence="1 2">WP1</strain>
    </source>
</reference>
<feature type="non-terminal residue" evidence="1">
    <location>
        <position position="421"/>
    </location>
</feature>